<gene>
    <name evidence="1" type="ORF">EVAR_8248_1</name>
</gene>
<sequence length="114" mass="12624">MRCKTDAVSECSERVRCLSAAASRSGARSFVIVDSRAPSLNRGVTGAMPTTRAELEINGTKDEGIHYTSVLAQLRALVIRVKEYRCRFRGVCPEFLEMKRSPAISEKLSAFIIK</sequence>
<protein>
    <submittedName>
        <fullName evidence="1">Uncharacterized protein</fullName>
    </submittedName>
</protein>
<reference evidence="1 2" key="1">
    <citation type="journal article" date="2019" name="Commun. Biol.">
        <title>The bagworm genome reveals a unique fibroin gene that provides high tensile strength.</title>
        <authorList>
            <person name="Kono N."/>
            <person name="Nakamura H."/>
            <person name="Ohtoshi R."/>
            <person name="Tomita M."/>
            <person name="Numata K."/>
            <person name="Arakawa K."/>
        </authorList>
    </citation>
    <scope>NUCLEOTIDE SEQUENCE [LARGE SCALE GENOMIC DNA]</scope>
</reference>
<evidence type="ECO:0000313" key="1">
    <source>
        <dbReference type="EMBL" id="GBP13337.1"/>
    </source>
</evidence>
<organism evidence="1 2">
    <name type="scientific">Eumeta variegata</name>
    <name type="common">Bagworm moth</name>
    <name type="synonym">Eumeta japonica</name>
    <dbReference type="NCBI Taxonomy" id="151549"/>
    <lineage>
        <taxon>Eukaryota</taxon>
        <taxon>Metazoa</taxon>
        <taxon>Ecdysozoa</taxon>
        <taxon>Arthropoda</taxon>
        <taxon>Hexapoda</taxon>
        <taxon>Insecta</taxon>
        <taxon>Pterygota</taxon>
        <taxon>Neoptera</taxon>
        <taxon>Endopterygota</taxon>
        <taxon>Lepidoptera</taxon>
        <taxon>Glossata</taxon>
        <taxon>Ditrysia</taxon>
        <taxon>Tineoidea</taxon>
        <taxon>Psychidae</taxon>
        <taxon>Oiketicinae</taxon>
        <taxon>Eumeta</taxon>
    </lineage>
</organism>
<proteinExistence type="predicted"/>
<dbReference type="AlphaFoldDB" id="A0A4C1TIR3"/>
<accession>A0A4C1TIR3</accession>
<comment type="caution">
    <text evidence="1">The sequence shown here is derived from an EMBL/GenBank/DDBJ whole genome shotgun (WGS) entry which is preliminary data.</text>
</comment>
<dbReference type="Proteomes" id="UP000299102">
    <property type="component" value="Unassembled WGS sequence"/>
</dbReference>
<keyword evidence="2" id="KW-1185">Reference proteome</keyword>
<name>A0A4C1TIR3_EUMVA</name>
<dbReference type="EMBL" id="BGZK01000056">
    <property type="protein sequence ID" value="GBP13337.1"/>
    <property type="molecule type" value="Genomic_DNA"/>
</dbReference>
<evidence type="ECO:0000313" key="2">
    <source>
        <dbReference type="Proteomes" id="UP000299102"/>
    </source>
</evidence>